<feature type="compositionally biased region" description="Polar residues" evidence="1">
    <location>
        <begin position="89"/>
        <end position="102"/>
    </location>
</feature>
<dbReference type="SUPFAM" id="SSF81383">
    <property type="entry name" value="F-box domain"/>
    <property type="match status" value="1"/>
</dbReference>
<dbReference type="Gene3D" id="3.40.1000.30">
    <property type="match status" value="1"/>
</dbReference>
<evidence type="ECO:0000259" key="2">
    <source>
        <dbReference type="PROSITE" id="PS50181"/>
    </source>
</evidence>
<gene>
    <name evidence="3" type="ORF">CAPTEDRAFT_226683</name>
</gene>
<dbReference type="InterPro" id="IPR021625">
    <property type="entry name" value="PI31_Prot_N"/>
</dbReference>
<dbReference type="PROSITE" id="PS50181">
    <property type="entry name" value="FBOX"/>
    <property type="match status" value="1"/>
</dbReference>
<dbReference type="PANTHER" id="PTHR15537">
    <property type="entry name" value="F-BOX ONLY PROTEIN 7"/>
    <property type="match status" value="1"/>
</dbReference>
<dbReference type="SMART" id="SM00256">
    <property type="entry name" value="FBOX"/>
    <property type="match status" value="1"/>
</dbReference>
<dbReference type="EMBL" id="AMQN01002120">
    <property type="status" value="NOT_ANNOTATED_CDS"/>
    <property type="molecule type" value="Genomic_DNA"/>
</dbReference>
<evidence type="ECO:0000313" key="5">
    <source>
        <dbReference type="Proteomes" id="UP000014760"/>
    </source>
</evidence>
<dbReference type="AlphaFoldDB" id="R7TV13"/>
<evidence type="ECO:0000313" key="4">
    <source>
        <dbReference type="EnsemblMetazoa" id="CapteP226683"/>
    </source>
</evidence>
<sequence>MKIRVKFRSIRRVVELSDDPAPTFSLLRDIAASSLGLKTKDFQLSLNGTDVLTTQHNDILSTAGIVSGDLVTILDQPDLNPSPPHCAPSQPSNQPKPSTSIQPAAALEPEPDLTSAEVAPENVNVYLKEPILIRECVNDMLPQSLLNSFMKAKPSNDYEIFCVVVHVLMMECGYTSEICEFSLIEAWKKPGCYAMTYTHPDVPEGHFSCVCVPMQNQITIHGLSPSGSKFSATFQCATFITGNSNDVHSAYKKSHLAVLSRRFKDNLAHPLLQSCLPVGSVPSLSSLMLEMKLHILKHLDAASLLRLSETSRHFKEICNERYLWRRLYLQRFGGHHIKDLSVDWKELYQEEYKRRPKRGRPWPPAAFLPPGTFQPPIPPSGPFYPPGVIGGDYDLLPNFSPFAGGRRPRPSPFSPLFR</sequence>
<reference evidence="5" key="1">
    <citation type="submission" date="2012-12" db="EMBL/GenBank/DDBJ databases">
        <authorList>
            <person name="Hellsten U."/>
            <person name="Grimwood J."/>
            <person name="Chapman J.A."/>
            <person name="Shapiro H."/>
            <person name="Aerts A."/>
            <person name="Otillar R.P."/>
            <person name="Terry A.Y."/>
            <person name="Boore J.L."/>
            <person name="Simakov O."/>
            <person name="Marletaz F."/>
            <person name="Cho S.-J."/>
            <person name="Edsinger-Gonzales E."/>
            <person name="Havlak P."/>
            <person name="Kuo D.-H."/>
            <person name="Larsson T."/>
            <person name="Lv J."/>
            <person name="Arendt D."/>
            <person name="Savage R."/>
            <person name="Osoegawa K."/>
            <person name="de Jong P."/>
            <person name="Lindberg D.R."/>
            <person name="Seaver E.C."/>
            <person name="Weisblat D.A."/>
            <person name="Putnam N.H."/>
            <person name="Grigoriev I.V."/>
            <person name="Rokhsar D.S."/>
        </authorList>
    </citation>
    <scope>NUCLEOTIDE SEQUENCE</scope>
    <source>
        <strain evidence="5">I ESC-2004</strain>
    </source>
</reference>
<reference evidence="4" key="3">
    <citation type="submission" date="2015-06" db="UniProtKB">
        <authorList>
            <consortium name="EnsemblMetazoa"/>
        </authorList>
    </citation>
    <scope>IDENTIFICATION</scope>
</reference>
<accession>R7TV13</accession>
<name>R7TV13_CAPTE</name>
<dbReference type="EMBL" id="KB308479">
    <property type="protein sequence ID" value="ELT97748.1"/>
    <property type="molecule type" value="Genomic_DNA"/>
</dbReference>
<dbReference type="Gene3D" id="1.20.1280.50">
    <property type="match status" value="1"/>
</dbReference>
<dbReference type="EnsemblMetazoa" id="CapteT226683">
    <property type="protein sequence ID" value="CapteP226683"/>
    <property type="gene ID" value="CapteG226683"/>
</dbReference>
<dbReference type="GO" id="GO:1903599">
    <property type="term" value="P:positive regulation of autophagy of mitochondrion"/>
    <property type="evidence" value="ECO:0007669"/>
    <property type="project" value="TreeGrafter"/>
</dbReference>
<evidence type="ECO:0000256" key="1">
    <source>
        <dbReference type="SAM" id="MobiDB-lite"/>
    </source>
</evidence>
<dbReference type="InterPro" id="IPR036047">
    <property type="entry name" value="F-box-like_dom_sf"/>
</dbReference>
<organism evidence="3">
    <name type="scientific">Capitella teleta</name>
    <name type="common">Polychaete worm</name>
    <dbReference type="NCBI Taxonomy" id="283909"/>
    <lineage>
        <taxon>Eukaryota</taxon>
        <taxon>Metazoa</taxon>
        <taxon>Spiralia</taxon>
        <taxon>Lophotrochozoa</taxon>
        <taxon>Annelida</taxon>
        <taxon>Polychaeta</taxon>
        <taxon>Sedentaria</taxon>
        <taxon>Scolecida</taxon>
        <taxon>Capitellidae</taxon>
        <taxon>Capitella</taxon>
    </lineage>
</organism>
<dbReference type="Pfam" id="PF11566">
    <property type="entry name" value="PI31_Prot_N"/>
    <property type="match status" value="1"/>
</dbReference>
<dbReference type="Proteomes" id="UP000014760">
    <property type="component" value="Unassembled WGS sequence"/>
</dbReference>
<feature type="domain" description="F-box" evidence="2">
    <location>
        <begin position="281"/>
        <end position="327"/>
    </location>
</feature>
<dbReference type="GO" id="GO:0019901">
    <property type="term" value="F:protein kinase binding"/>
    <property type="evidence" value="ECO:0007669"/>
    <property type="project" value="InterPro"/>
</dbReference>
<dbReference type="PANTHER" id="PTHR15537:SF2">
    <property type="entry name" value="F-BOX ONLY PROTEIN 7"/>
    <property type="match status" value="1"/>
</dbReference>
<feature type="region of interest" description="Disordered" evidence="1">
    <location>
        <begin position="77"/>
        <end position="113"/>
    </location>
</feature>
<reference evidence="3 5" key="2">
    <citation type="journal article" date="2013" name="Nature">
        <title>Insights into bilaterian evolution from three spiralian genomes.</title>
        <authorList>
            <person name="Simakov O."/>
            <person name="Marletaz F."/>
            <person name="Cho S.J."/>
            <person name="Edsinger-Gonzales E."/>
            <person name="Havlak P."/>
            <person name="Hellsten U."/>
            <person name="Kuo D.H."/>
            <person name="Larsson T."/>
            <person name="Lv J."/>
            <person name="Arendt D."/>
            <person name="Savage R."/>
            <person name="Osoegawa K."/>
            <person name="de Jong P."/>
            <person name="Grimwood J."/>
            <person name="Chapman J.A."/>
            <person name="Shapiro H."/>
            <person name="Aerts A."/>
            <person name="Otillar R.P."/>
            <person name="Terry A.Y."/>
            <person name="Boore J.L."/>
            <person name="Grigoriev I.V."/>
            <person name="Lindberg D.R."/>
            <person name="Seaver E.C."/>
            <person name="Weisblat D.A."/>
            <person name="Putnam N.H."/>
            <person name="Rokhsar D.S."/>
        </authorList>
    </citation>
    <scope>NUCLEOTIDE SEQUENCE</scope>
    <source>
        <strain evidence="3 5">I ESC-2004</strain>
    </source>
</reference>
<dbReference type="InterPro" id="IPR047118">
    <property type="entry name" value="Fbxo7"/>
</dbReference>
<evidence type="ECO:0000313" key="3">
    <source>
        <dbReference type="EMBL" id="ELT97748.1"/>
    </source>
</evidence>
<protein>
    <recommendedName>
        <fullName evidence="2">F-box domain-containing protein</fullName>
    </recommendedName>
</protein>
<dbReference type="OMA" id="QRPNLPH"/>
<dbReference type="Pfam" id="PF12937">
    <property type="entry name" value="F-box-like"/>
    <property type="match status" value="1"/>
</dbReference>
<dbReference type="InterPro" id="IPR001810">
    <property type="entry name" value="F-box_dom"/>
</dbReference>
<keyword evidence="5" id="KW-1185">Reference proteome</keyword>
<proteinExistence type="predicted"/>
<dbReference type="HOGENOM" id="CLU_039588_0_0_1"/>
<dbReference type="OrthoDB" id="101791at2759"/>
<dbReference type="STRING" id="283909.R7TV13"/>